<reference evidence="2 3" key="1">
    <citation type="submission" date="2020-07" db="EMBL/GenBank/DDBJ databases">
        <title>Sequencing the genomes of 1000 actinobacteria strains.</title>
        <authorList>
            <person name="Klenk H.-P."/>
        </authorList>
    </citation>
    <scope>NUCLEOTIDE SEQUENCE [LARGE SCALE GENOMIC DNA]</scope>
    <source>
        <strain evidence="2 3">DSM 29531</strain>
    </source>
</reference>
<evidence type="ECO:0000313" key="2">
    <source>
        <dbReference type="EMBL" id="NYJ75097.1"/>
    </source>
</evidence>
<dbReference type="Pfam" id="PF07969">
    <property type="entry name" value="Amidohydro_3"/>
    <property type="match status" value="1"/>
</dbReference>
<name>A0A853DEJ1_9MICO</name>
<gene>
    <name evidence="2" type="ORF">HNR15_002060</name>
</gene>
<dbReference type="PANTHER" id="PTHR22642">
    <property type="entry name" value="IMIDAZOLONEPROPIONASE"/>
    <property type="match status" value="1"/>
</dbReference>
<keyword evidence="3" id="KW-1185">Reference proteome</keyword>
<dbReference type="AlphaFoldDB" id="A0A853DEJ1"/>
<protein>
    <recommendedName>
        <fullName evidence="1">Amidohydrolase 3 domain-containing protein</fullName>
    </recommendedName>
</protein>
<dbReference type="EMBL" id="JACCFW010000001">
    <property type="protein sequence ID" value="NYJ75097.1"/>
    <property type="molecule type" value="Genomic_DNA"/>
</dbReference>
<feature type="domain" description="Amidohydrolase 3" evidence="1">
    <location>
        <begin position="49"/>
        <end position="496"/>
    </location>
</feature>
<dbReference type="Gene3D" id="2.30.40.10">
    <property type="entry name" value="Urease, subunit C, domain 1"/>
    <property type="match status" value="1"/>
</dbReference>
<dbReference type="Proteomes" id="UP000571817">
    <property type="component" value="Unassembled WGS sequence"/>
</dbReference>
<dbReference type="SUPFAM" id="SSF51556">
    <property type="entry name" value="Metallo-dependent hydrolases"/>
    <property type="match status" value="1"/>
</dbReference>
<dbReference type="RefSeq" id="WP_179481484.1">
    <property type="nucleotide sequence ID" value="NZ_JACCFW010000001.1"/>
</dbReference>
<comment type="caution">
    <text evidence="2">The sequence shown here is derived from an EMBL/GenBank/DDBJ whole genome shotgun (WGS) entry which is preliminary data.</text>
</comment>
<dbReference type="GO" id="GO:0016810">
    <property type="term" value="F:hydrolase activity, acting on carbon-nitrogen (but not peptide) bonds"/>
    <property type="evidence" value="ECO:0007669"/>
    <property type="project" value="InterPro"/>
</dbReference>
<proteinExistence type="predicted"/>
<dbReference type="PANTHER" id="PTHR22642:SF2">
    <property type="entry name" value="PROTEIN LONG AFTER FAR-RED 3"/>
    <property type="match status" value="1"/>
</dbReference>
<dbReference type="Gene3D" id="3.20.20.140">
    <property type="entry name" value="Metal-dependent hydrolases"/>
    <property type="match status" value="1"/>
</dbReference>
<dbReference type="InterPro" id="IPR032466">
    <property type="entry name" value="Metal_Hydrolase"/>
</dbReference>
<dbReference type="Gene3D" id="3.10.310.70">
    <property type="match status" value="1"/>
</dbReference>
<dbReference type="InterPro" id="IPR011059">
    <property type="entry name" value="Metal-dep_hydrolase_composite"/>
</dbReference>
<evidence type="ECO:0000313" key="3">
    <source>
        <dbReference type="Proteomes" id="UP000571817"/>
    </source>
</evidence>
<accession>A0A853DEJ1</accession>
<sequence>MQSEPLTIRAARIVPVGRPAPSGAVDLHLEDGRVVEVGKALPDRGFRQVDAGGRWLTPGLWDHHVHMTQWAHTLSRLDVSASACPDDVVRIVRAHDRASGDRHSSIVGFGYRSAGWPAAPTVRELDEAVPDRPVVLISGDAHNGWLNSTALRLLDLPLRDTPISENAWFDVFPLLAALPGAEPDPVQAYRAVLRNAASKGVVGITDMEFESSVATWGRMVPLGLDTLRVRASTYLYGLDTTIAAGLRTGDAVPGGAGMATMGPLKIIADGSLGTMTALCCAPYAGHATRGTCNVSPEELLQALRTARAHGLDAAVHAIGDAAATMVLDAFRDSGIRGSIEHAQLLDPTDITRMAALGVRASVQPAQLYDDRDLSDQLWPGCADRSFMLRSMVDAGVQLRMGSDAPVAPLDPWLAMAAAVHRSADTRGPWGAAQAITPAEALAASTDGQRTVAVGSPADLVLVDADPLAAAGDSAVAGHALRTMGVAATLVGGRVVHDAL</sequence>
<dbReference type="SUPFAM" id="SSF51338">
    <property type="entry name" value="Composite domain of metallo-dependent hydrolases"/>
    <property type="match status" value="1"/>
</dbReference>
<organism evidence="2 3">
    <name type="scientific">Allobranchiibius huperziae</name>
    <dbReference type="NCBI Taxonomy" id="1874116"/>
    <lineage>
        <taxon>Bacteria</taxon>
        <taxon>Bacillati</taxon>
        <taxon>Actinomycetota</taxon>
        <taxon>Actinomycetes</taxon>
        <taxon>Micrococcales</taxon>
        <taxon>Dermacoccaceae</taxon>
        <taxon>Allobranchiibius</taxon>
    </lineage>
</organism>
<evidence type="ECO:0000259" key="1">
    <source>
        <dbReference type="Pfam" id="PF07969"/>
    </source>
</evidence>
<dbReference type="InterPro" id="IPR013108">
    <property type="entry name" value="Amidohydro_3"/>
</dbReference>